<dbReference type="SMART" id="SM00382">
    <property type="entry name" value="AAA"/>
    <property type="match status" value="1"/>
</dbReference>
<comment type="similarity">
    <text evidence="2">Belongs to the ABC transporter superfamily.</text>
</comment>
<keyword evidence="4" id="KW-1003">Cell membrane</keyword>
<organism evidence="9 10">
    <name type="scientific">Brevibacillus fluminis</name>
    <dbReference type="NCBI Taxonomy" id="511487"/>
    <lineage>
        <taxon>Bacteria</taxon>
        <taxon>Bacillati</taxon>
        <taxon>Bacillota</taxon>
        <taxon>Bacilli</taxon>
        <taxon>Bacillales</taxon>
        <taxon>Paenibacillaceae</taxon>
        <taxon>Brevibacillus</taxon>
    </lineage>
</organism>
<dbReference type="PROSITE" id="PS50893">
    <property type="entry name" value="ABC_TRANSPORTER_2"/>
    <property type="match status" value="1"/>
</dbReference>
<keyword evidence="5" id="KW-0547">Nucleotide-binding</keyword>
<dbReference type="InterPro" id="IPR003593">
    <property type="entry name" value="AAA+_ATPase"/>
</dbReference>
<sequence length="327" mass="36674">MRPLLEVENLEVILETKARTVHAVTDVTFHINHGETVGLVGESGSGKSITCRSILQLLPSPQGKVTKGAIRFEGNELLHYSKKQMQQIRGQKIGMVMQDPMSSLDPVYRIGDQIVETLRTHRSMSKKEAWNKAIELLRLVGISSPEQRIYNYPHQLSGGMRQRVMIALAICCDPHLLLADEPTTALDVTVQEQVLTLMKEIQQRLGMGILIVTHNLGVVAQMCDRVVVLYAGKVMETTTTAELFRKPRHAYTVGLIRSVPRIESDEKLQGIPGSLPDLSQPLEGCPFHARCFLATVECTKHEHTQLREIAPGHWSACYWHERVCDET</sequence>
<dbReference type="Proteomes" id="UP000271031">
    <property type="component" value="Unassembled WGS sequence"/>
</dbReference>
<name>A0A3M8DBQ4_9BACL</name>
<dbReference type="GO" id="GO:0015833">
    <property type="term" value="P:peptide transport"/>
    <property type="evidence" value="ECO:0007669"/>
    <property type="project" value="InterPro"/>
</dbReference>
<dbReference type="Gene3D" id="3.40.50.300">
    <property type="entry name" value="P-loop containing nucleotide triphosphate hydrolases"/>
    <property type="match status" value="1"/>
</dbReference>
<dbReference type="Pfam" id="PF08352">
    <property type="entry name" value="oligo_HPY"/>
    <property type="match status" value="1"/>
</dbReference>
<dbReference type="InterPro" id="IPR027417">
    <property type="entry name" value="P-loop_NTPase"/>
</dbReference>
<proteinExistence type="inferred from homology"/>
<dbReference type="InterPro" id="IPR013563">
    <property type="entry name" value="Oligopep_ABC_C"/>
</dbReference>
<evidence type="ECO:0000256" key="1">
    <source>
        <dbReference type="ARBA" id="ARBA00004202"/>
    </source>
</evidence>
<dbReference type="GO" id="GO:0005524">
    <property type="term" value="F:ATP binding"/>
    <property type="evidence" value="ECO:0007669"/>
    <property type="project" value="UniProtKB-KW"/>
</dbReference>
<dbReference type="FunFam" id="3.40.50.300:FF:000016">
    <property type="entry name" value="Oligopeptide ABC transporter ATP-binding component"/>
    <property type="match status" value="1"/>
</dbReference>
<dbReference type="InterPro" id="IPR017871">
    <property type="entry name" value="ABC_transporter-like_CS"/>
</dbReference>
<evidence type="ECO:0000256" key="3">
    <source>
        <dbReference type="ARBA" id="ARBA00022448"/>
    </source>
</evidence>
<gene>
    <name evidence="9" type="ORF">EDM56_19305</name>
</gene>
<comment type="caution">
    <text evidence="9">The sequence shown here is derived from an EMBL/GenBank/DDBJ whole genome shotgun (WGS) entry which is preliminary data.</text>
</comment>
<evidence type="ECO:0000256" key="6">
    <source>
        <dbReference type="ARBA" id="ARBA00022840"/>
    </source>
</evidence>
<evidence type="ECO:0000256" key="5">
    <source>
        <dbReference type="ARBA" id="ARBA00022741"/>
    </source>
</evidence>
<dbReference type="EMBL" id="RHHQ01000015">
    <property type="protein sequence ID" value="RNB85061.1"/>
    <property type="molecule type" value="Genomic_DNA"/>
</dbReference>
<protein>
    <submittedName>
        <fullName evidence="9">ABC transporter ATP-binding protein</fullName>
    </submittedName>
</protein>
<dbReference type="SUPFAM" id="SSF52540">
    <property type="entry name" value="P-loop containing nucleoside triphosphate hydrolases"/>
    <property type="match status" value="1"/>
</dbReference>
<dbReference type="NCBIfam" id="TIGR01727">
    <property type="entry name" value="oligo_HPY"/>
    <property type="match status" value="1"/>
</dbReference>
<evidence type="ECO:0000313" key="10">
    <source>
        <dbReference type="Proteomes" id="UP000271031"/>
    </source>
</evidence>
<evidence type="ECO:0000256" key="2">
    <source>
        <dbReference type="ARBA" id="ARBA00005417"/>
    </source>
</evidence>
<dbReference type="RefSeq" id="WP_122919546.1">
    <property type="nucleotide sequence ID" value="NZ_RHHQ01000015.1"/>
</dbReference>
<keyword evidence="7" id="KW-0472">Membrane</keyword>
<dbReference type="InterPro" id="IPR003439">
    <property type="entry name" value="ABC_transporter-like_ATP-bd"/>
</dbReference>
<evidence type="ECO:0000256" key="7">
    <source>
        <dbReference type="ARBA" id="ARBA00023136"/>
    </source>
</evidence>
<dbReference type="PANTHER" id="PTHR43297">
    <property type="entry name" value="OLIGOPEPTIDE TRANSPORT ATP-BINDING PROTEIN APPD"/>
    <property type="match status" value="1"/>
</dbReference>
<dbReference type="PANTHER" id="PTHR43297:SF2">
    <property type="entry name" value="DIPEPTIDE TRANSPORT ATP-BINDING PROTEIN DPPD"/>
    <property type="match status" value="1"/>
</dbReference>
<dbReference type="CDD" id="cd03257">
    <property type="entry name" value="ABC_NikE_OppD_transporters"/>
    <property type="match status" value="1"/>
</dbReference>
<reference evidence="9 10" key="1">
    <citation type="submission" date="2018-10" db="EMBL/GenBank/DDBJ databases">
        <title>Phylogenomics of Brevibacillus.</title>
        <authorList>
            <person name="Dunlap C."/>
        </authorList>
    </citation>
    <scope>NUCLEOTIDE SEQUENCE [LARGE SCALE GENOMIC DNA]</scope>
    <source>
        <strain evidence="9 10">JCM 15716</strain>
    </source>
</reference>
<accession>A0A3M8DBQ4</accession>
<dbReference type="OrthoDB" id="43981at2"/>
<keyword evidence="3" id="KW-0813">Transport</keyword>
<evidence type="ECO:0000313" key="9">
    <source>
        <dbReference type="EMBL" id="RNB85061.1"/>
    </source>
</evidence>
<dbReference type="GO" id="GO:0016887">
    <property type="term" value="F:ATP hydrolysis activity"/>
    <property type="evidence" value="ECO:0007669"/>
    <property type="project" value="InterPro"/>
</dbReference>
<dbReference type="PROSITE" id="PS00211">
    <property type="entry name" value="ABC_TRANSPORTER_1"/>
    <property type="match status" value="1"/>
</dbReference>
<feature type="domain" description="ABC transporter" evidence="8">
    <location>
        <begin position="5"/>
        <end position="256"/>
    </location>
</feature>
<keyword evidence="6 9" id="KW-0067">ATP-binding</keyword>
<dbReference type="Pfam" id="PF00005">
    <property type="entry name" value="ABC_tran"/>
    <property type="match status" value="1"/>
</dbReference>
<keyword evidence="10" id="KW-1185">Reference proteome</keyword>
<dbReference type="AlphaFoldDB" id="A0A3M8DBQ4"/>
<comment type="subcellular location">
    <subcellularLocation>
        <location evidence="1">Cell membrane</location>
        <topology evidence="1">Peripheral membrane protein</topology>
    </subcellularLocation>
</comment>
<dbReference type="InterPro" id="IPR050388">
    <property type="entry name" value="ABC_Ni/Peptide_Import"/>
</dbReference>
<evidence type="ECO:0000259" key="8">
    <source>
        <dbReference type="PROSITE" id="PS50893"/>
    </source>
</evidence>
<evidence type="ECO:0000256" key="4">
    <source>
        <dbReference type="ARBA" id="ARBA00022475"/>
    </source>
</evidence>
<dbReference type="GO" id="GO:0005886">
    <property type="term" value="C:plasma membrane"/>
    <property type="evidence" value="ECO:0007669"/>
    <property type="project" value="UniProtKB-SubCell"/>
</dbReference>